<protein>
    <submittedName>
        <fullName evidence="1">E3 ubiquitin-protein ligase UPL1-like</fullName>
    </submittedName>
</protein>
<dbReference type="AlphaFoldDB" id="A0AAX6IJA6"/>
<keyword evidence="2" id="KW-1185">Reference proteome</keyword>
<accession>A0AAX6IJA6</accession>
<comment type="caution">
    <text evidence="1">The sequence shown here is derived from an EMBL/GenBank/DDBJ whole genome shotgun (WGS) entry which is preliminary data.</text>
</comment>
<evidence type="ECO:0000313" key="2">
    <source>
        <dbReference type="Proteomes" id="UP001140949"/>
    </source>
</evidence>
<reference evidence="1" key="2">
    <citation type="submission" date="2023-04" db="EMBL/GenBank/DDBJ databases">
        <authorList>
            <person name="Bruccoleri R.E."/>
            <person name="Oakeley E.J."/>
            <person name="Faust A.-M."/>
            <person name="Dessus-Babus S."/>
            <person name="Altorfer M."/>
            <person name="Burckhardt D."/>
            <person name="Oertli M."/>
            <person name="Naumann U."/>
            <person name="Petersen F."/>
            <person name="Wong J."/>
        </authorList>
    </citation>
    <scope>NUCLEOTIDE SEQUENCE</scope>
    <source>
        <strain evidence="1">GSM-AAB239-AS_SAM_17_03QT</strain>
        <tissue evidence="1">Leaf</tissue>
    </source>
</reference>
<sequence length="64" mass="7920">MIFMGKLVVQHKFFKLFPYFSLFKSFLHCIVRKMHRFFMGSKWYNINSPNYFHTFLCLRVFCVP</sequence>
<proteinExistence type="predicted"/>
<evidence type="ECO:0000313" key="1">
    <source>
        <dbReference type="EMBL" id="KAJ6853101.1"/>
    </source>
</evidence>
<dbReference type="EMBL" id="JANAVB010001000">
    <property type="protein sequence ID" value="KAJ6853101.1"/>
    <property type="molecule type" value="Genomic_DNA"/>
</dbReference>
<organism evidence="1 2">
    <name type="scientific">Iris pallida</name>
    <name type="common">Sweet iris</name>
    <dbReference type="NCBI Taxonomy" id="29817"/>
    <lineage>
        <taxon>Eukaryota</taxon>
        <taxon>Viridiplantae</taxon>
        <taxon>Streptophyta</taxon>
        <taxon>Embryophyta</taxon>
        <taxon>Tracheophyta</taxon>
        <taxon>Spermatophyta</taxon>
        <taxon>Magnoliopsida</taxon>
        <taxon>Liliopsida</taxon>
        <taxon>Asparagales</taxon>
        <taxon>Iridaceae</taxon>
        <taxon>Iridoideae</taxon>
        <taxon>Irideae</taxon>
        <taxon>Iris</taxon>
    </lineage>
</organism>
<dbReference type="Proteomes" id="UP001140949">
    <property type="component" value="Unassembled WGS sequence"/>
</dbReference>
<reference evidence="1" key="1">
    <citation type="journal article" date="2023" name="GigaByte">
        <title>Genome assembly of the bearded iris, Iris pallida Lam.</title>
        <authorList>
            <person name="Bruccoleri R.E."/>
            <person name="Oakeley E.J."/>
            <person name="Faust A.M.E."/>
            <person name="Altorfer M."/>
            <person name="Dessus-Babus S."/>
            <person name="Burckhardt D."/>
            <person name="Oertli M."/>
            <person name="Naumann U."/>
            <person name="Petersen F."/>
            <person name="Wong J."/>
        </authorList>
    </citation>
    <scope>NUCLEOTIDE SEQUENCE</scope>
    <source>
        <strain evidence="1">GSM-AAB239-AS_SAM_17_03QT</strain>
    </source>
</reference>
<gene>
    <name evidence="1" type="ORF">M6B38_251045</name>
</gene>
<name>A0AAX6IJA6_IRIPA</name>